<sequence>MDSILANLASNIAKSTLSIED</sequence>
<organism evidence="1 2">
    <name type="scientific">Senna tora</name>
    <dbReference type="NCBI Taxonomy" id="362788"/>
    <lineage>
        <taxon>Eukaryota</taxon>
        <taxon>Viridiplantae</taxon>
        <taxon>Streptophyta</taxon>
        <taxon>Embryophyta</taxon>
        <taxon>Tracheophyta</taxon>
        <taxon>Spermatophyta</taxon>
        <taxon>Magnoliopsida</taxon>
        <taxon>eudicotyledons</taxon>
        <taxon>Gunneridae</taxon>
        <taxon>Pentapetalae</taxon>
        <taxon>rosids</taxon>
        <taxon>fabids</taxon>
        <taxon>Fabales</taxon>
        <taxon>Fabaceae</taxon>
        <taxon>Caesalpinioideae</taxon>
        <taxon>Cassia clade</taxon>
        <taxon>Senna</taxon>
    </lineage>
</organism>
<keyword evidence="2" id="KW-1185">Reference proteome</keyword>
<proteinExistence type="predicted"/>
<dbReference type="Proteomes" id="UP000634136">
    <property type="component" value="Unassembled WGS sequence"/>
</dbReference>
<dbReference type="AlphaFoldDB" id="A0A834W8E1"/>
<evidence type="ECO:0000313" key="1">
    <source>
        <dbReference type="EMBL" id="KAF7812872.1"/>
    </source>
</evidence>
<dbReference type="EMBL" id="JAAIUW010000010">
    <property type="protein sequence ID" value="KAF7812872.1"/>
    <property type="molecule type" value="Genomic_DNA"/>
</dbReference>
<gene>
    <name evidence="1" type="ORF">G2W53_033848</name>
</gene>
<name>A0A834W8E1_9FABA</name>
<evidence type="ECO:0000313" key="2">
    <source>
        <dbReference type="Proteomes" id="UP000634136"/>
    </source>
</evidence>
<comment type="caution">
    <text evidence="1">The sequence shown here is derived from an EMBL/GenBank/DDBJ whole genome shotgun (WGS) entry which is preliminary data.</text>
</comment>
<accession>A0A834W8E1</accession>
<protein>
    <submittedName>
        <fullName evidence="1">Uncharacterized protein</fullName>
    </submittedName>
</protein>
<reference evidence="1" key="1">
    <citation type="submission" date="2020-09" db="EMBL/GenBank/DDBJ databases">
        <title>Genome-Enabled Discovery of Anthraquinone Biosynthesis in Senna tora.</title>
        <authorList>
            <person name="Kang S.-H."/>
            <person name="Pandey R.P."/>
            <person name="Lee C.-M."/>
            <person name="Sim J.-S."/>
            <person name="Jeong J.-T."/>
            <person name="Choi B.-S."/>
            <person name="Jung M."/>
            <person name="Ginzburg D."/>
            <person name="Zhao K."/>
            <person name="Won S.Y."/>
            <person name="Oh T.-J."/>
            <person name="Yu Y."/>
            <person name="Kim N.-H."/>
            <person name="Lee O.R."/>
            <person name="Lee T.-H."/>
            <person name="Bashyal P."/>
            <person name="Kim T.-S."/>
            <person name="Lee W.-H."/>
            <person name="Kawkins C."/>
            <person name="Kim C.-K."/>
            <person name="Kim J.S."/>
            <person name="Ahn B.O."/>
            <person name="Rhee S.Y."/>
            <person name="Sohng J.K."/>
        </authorList>
    </citation>
    <scope>NUCLEOTIDE SEQUENCE</scope>
    <source>
        <tissue evidence="1">Leaf</tissue>
    </source>
</reference>